<sequence>MSKSSKPQEFEVHWKKSKVREVLDLVKDYPWPPAPEVPDGWAYGCDGGWLRGLCDYWVDDYDWKAAVDDLNRFPQFTARVEDFDLHFLHVVGEAGGKRPLILTHGWPGSHYEFWGVIEKLAFPSRFGGEAKDAFDLVIPSLPGFGFSSKPKAPIGQRTTARLFNTLMTEVLGYETYLAQGGDWGALVTSWLGHDHGAHAKAIHLNMIGFRPAGGPVNDAEIAWIQRQNGMMDVMGAYFRLQASKPQSLAWMGAGNPVGQAAWIAERFHDWSDLREKSLDEAHPKDRLLTNIMIYVMTGSFTTGAWYYRGLLEEGGVNFKEGERCETPTAFANFPGEPLYTAPPKSWAERAYNITRWSEMPRGGHFAAMEEPDLFVDDVRAWARELP</sequence>
<evidence type="ECO:0000259" key="5">
    <source>
        <dbReference type="Pfam" id="PF06441"/>
    </source>
</evidence>
<feature type="domain" description="Epoxide hydrolase N-terminal" evidence="5">
    <location>
        <begin position="8"/>
        <end position="113"/>
    </location>
</feature>
<dbReference type="InterPro" id="IPR029058">
    <property type="entry name" value="AB_hydrolase_fold"/>
</dbReference>
<dbReference type="Gene3D" id="3.40.50.1820">
    <property type="entry name" value="alpha/beta hydrolase"/>
    <property type="match status" value="1"/>
</dbReference>
<accession>A0A328AAK0</accession>
<protein>
    <submittedName>
        <fullName evidence="6">Epoxide hydrolase</fullName>
    </submittedName>
</protein>
<dbReference type="AlphaFoldDB" id="A0A328AAK0"/>
<evidence type="ECO:0000313" key="7">
    <source>
        <dbReference type="Proteomes" id="UP000249254"/>
    </source>
</evidence>
<evidence type="ECO:0000256" key="1">
    <source>
        <dbReference type="ARBA" id="ARBA00010088"/>
    </source>
</evidence>
<feature type="active site" description="Nucleophile" evidence="4">
    <location>
        <position position="182"/>
    </location>
</feature>
<dbReference type="EMBL" id="QFYQ01000002">
    <property type="protein sequence ID" value="RAK51712.1"/>
    <property type="molecule type" value="Genomic_DNA"/>
</dbReference>
<dbReference type="Pfam" id="PF06441">
    <property type="entry name" value="EHN"/>
    <property type="match status" value="1"/>
</dbReference>
<dbReference type="InterPro" id="IPR000639">
    <property type="entry name" value="Epox_hydrolase-like"/>
</dbReference>
<dbReference type="InterPro" id="IPR016292">
    <property type="entry name" value="Epoxide_hydrolase"/>
</dbReference>
<feature type="active site" description="Proton donor" evidence="4">
    <location>
        <position position="307"/>
    </location>
</feature>
<keyword evidence="3 6" id="KW-0378">Hydrolase</keyword>
<evidence type="ECO:0000313" key="6">
    <source>
        <dbReference type="EMBL" id="RAK51712.1"/>
    </source>
</evidence>
<gene>
    <name evidence="6" type="ORF">DJ017_17935</name>
</gene>
<dbReference type="PANTHER" id="PTHR21661:SF35">
    <property type="entry name" value="EPOXIDE HYDROLASE"/>
    <property type="match status" value="1"/>
</dbReference>
<evidence type="ECO:0000256" key="4">
    <source>
        <dbReference type="PIRSR" id="PIRSR001112-1"/>
    </source>
</evidence>
<comment type="similarity">
    <text evidence="1">Belongs to the peptidase S33 family.</text>
</comment>
<dbReference type="PIRSF" id="PIRSF001112">
    <property type="entry name" value="Epoxide_hydrolase"/>
    <property type="match status" value="1"/>
</dbReference>
<evidence type="ECO:0000256" key="3">
    <source>
        <dbReference type="ARBA" id="ARBA00022801"/>
    </source>
</evidence>
<proteinExistence type="inferred from homology"/>
<name>A0A328AAK0_9CAUL</name>
<organism evidence="6 7">
    <name type="scientific">Phenylobacterium soli</name>
    <dbReference type="NCBI Taxonomy" id="2170551"/>
    <lineage>
        <taxon>Bacteria</taxon>
        <taxon>Pseudomonadati</taxon>
        <taxon>Pseudomonadota</taxon>
        <taxon>Alphaproteobacteria</taxon>
        <taxon>Caulobacterales</taxon>
        <taxon>Caulobacteraceae</taxon>
        <taxon>Phenylobacterium</taxon>
    </lineage>
</organism>
<dbReference type="OrthoDB" id="27092at2"/>
<dbReference type="GO" id="GO:0097176">
    <property type="term" value="P:epoxide metabolic process"/>
    <property type="evidence" value="ECO:0007669"/>
    <property type="project" value="TreeGrafter"/>
</dbReference>
<dbReference type="Proteomes" id="UP000249254">
    <property type="component" value="Unassembled WGS sequence"/>
</dbReference>
<dbReference type="SUPFAM" id="SSF53474">
    <property type="entry name" value="alpha/beta-Hydrolases"/>
    <property type="match status" value="1"/>
</dbReference>
<keyword evidence="7" id="KW-1185">Reference proteome</keyword>
<dbReference type="PRINTS" id="PR00412">
    <property type="entry name" value="EPOXHYDRLASE"/>
</dbReference>
<dbReference type="RefSeq" id="WP_111530274.1">
    <property type="nucleotide sequence ID" value="NZ_JBHRSG010000003.1"/>
</dbReference>
<dbReference type="PANTHER" id="PTHR21661">
    <property type="entry name" value="EPOXIDE HYDROLASE 1-RELATED"/>
    <property type="match status" value="1"/>
</dbReference>
<comment type="caution">
    <text evidence="6">The sequence shown here is derived from an EMBL/GenBank/DDBJ whole genome shotgun (WGS) entry which is preliminary data.</text>
</comment>
<dbReference type="GO" id="GO:0004301">
    <property type="term" value="F:epoxide hydrolase activity"/>
    <property type="evidence" value="ECO:0007669"/>
    <property type="project" value="TreeGrafter"/>
</dbReference>
<keyword evidence="2" id="KW-0058">Aromatic hydrocarbons catabolism</keyword>
<evidence type="ECO:0000256" key="2">
    <source>
        <dbReference type="ARBA" id="ARBA00022797"/>
    </source>
</evidence>
<feature type="active site" description="Proton acceptor" evidence="4">
    <location>
        <position position="364"/>
    </location>
</feature>
<dbReference type="InterPro" id="IPR010497">
    <property type="entry name" value="Epoxide_hydro_N"/>
</dbReference>
<reference evidence="7" key="1">
    <citation type="submission" date="2018-05" db="EMBL/GenBank/DDBJ databases">
        <authorList>
            <person name="Li X."/>
        </authorList>
    </citation>
    <scope>NUCLEOTIDE SEQUENCE [LARGE SCALE GENOMIC DNA]</scope>
    <source>
        <strain evidence="7">LX32</strain>
    </source>
</reference>